<dbReference type="EMBL" id="JBJJXI010000059">
    <property type="protein sequence ID" value="KAL3398949.1"/>
    <property type="molecule type" value="Genomic_DNA"/>
</dbReference>
<organism evidence="1 2">
    <name type="scientific">Trichogramma kaykai</name>
    <dbReference type="NCBI Taxonomy" id="54128"/>
    <lineage>
        <taxon>Eukaryota</taxon>
        <taxon>Metazoa</taxon>
        <taxon>Ecdysozoa</taxon>
        <taxon>Arthropoda</taxon>
        <taxon>Hexapoda</taxon>
        <taxon>Insecta</taxon>
        <taxon>Pterygota</taxon>
        <taxon>Neoptera</taxon>
        <taxon>Endopterygota</taxon>
        <taxon>Hymenoptera</taxon>
        <taxon>Apocrita</taxon>
        <taxon>Proctotrupomorpha</taxon>
        <taxon>Chalcidoidea</taxon>
        <taxon>Trichogrammatidae</taxon>
        <taxon>Trichogramma</taxon>
    </lineage>
</organism>
<dbReference type="AlphaFoldDB" id="A0ABD2X0Q2"/>
<proteinExistence type="predicted"/>
<protein>
    <submittedName>
        <fullName evidence="1">Uncharacterized protein</fullName>
    </submittedName>
</protein>
<gene>
    <name evidence="1" type="ORF">TKK_008037</name>
</gene>
<evidence type="ECO:0000313" key="2">
    <source>
        <dbReference type="Proteomes" id="UP001627154"/>
    </source>
</evidence>
<name>A0ABD2X0Q2_9HYME</name>
<dbReference type="Proteomes" id="UP001627154">
    <property type="component" value="Unassembled WGS sequence"/>
</dbReference>
<reference evidence="1 2" key="1">
    <citation type="journal article" date="2024" name="bioRxiv">
        <title>A reference genome for Trichogramma kaykai: A tiny desert-dwelling parasitoid wasp with competing sex-ratio distorters.</title>
        <authorList>
            <person name="Culotta J."/>
            <person name="Lindsey A.R."/>
        </authorList>
    </citation>
    <scope>NUCLEOTIDE SEQUENCE [LARGE SCALE GENOMIC DNA]</scope>
    <source>
        <strain evidence="1 2">KSX58</strain>
    </source>
</reference>
<keyword evidence="2" id="KW-1185">Reference proteome</keyword>
<accession>A0ABD2X0Q2</accession>
<evidence type="ECO:0000313" key="1">
    <source>
        <dbReference type="EMBL" id="KAL3398949.1"/>
    </source>
</evidence>
<sequence>MTDEKEGNWQLLSNNTEMCAKADERKKYIQRALRDSLPIIINTPIHGSGNTNDENTARKFFSNPDIVFEVTGFNLELLERFKVILAVLSSNEKINTVAFQAYCFKTASLYNEFYNWYHMLASVHVILIHGHQIIDHAALPIGMLSEEAQESNNKIDTNTDTFHRLLATSDPLIYLTRNLKKKKSYELTSEIRQLLIIDDGEFIEEYVGEDLNFKGFTD</sequence>
<comment type="caution">
    <text evidence="1">The sequence shown here is derived from an EMBL/GenBank/DDBJ whole genome shotgun (WGS) entry which is preliminary data.</text>
</comment>